<feature type="region of interest" description="Disordered" evidence="1">
    <location>
        <begin position="66"/>
        <end position="295"/>
    </location>
</feature>
<name>A0A846WXM4_9ACTN</name>
<dbReference type="RefSeq" id="WP_168543903.1">
    <property type="nucleotide sequence ID" value="NZ_BAAAKS010000022.1"/>
</dbReference>
<proteinExistence type="predicted"/>
<feature type="transmembrane region" description="Helical" evidence="2">
    <location>
        <begin position="6"/>
        <end position="34"/>
    </location>
</feature>
<dbReference type="AlphaFoldDB" id="A0A846WXM4"/>
<organism evidence="3 4">
    <name type="scientific">Tsukamurella spumae</name>
    <dbReference type="NCBI Taxonomy" id="44753"/>
    <lineage>
        <taxon>Bacteria</taxon>
        <taxon>Bacillati</taxon>
        <taxon>Actinomycetota</taxon>
        <taxon>Actinomycetes</taxon>
        <taxon>Mycobacteriales</taxon>
        <taxon>Tsukamurellaceae</taxon>
        <taxon>Tsukamurella</taxon>
    </lineage>
</organism>
<feature type="compositionally biased region" description="Pro residues" evidence="1">
    <location>
        <begin position="191"/>
        <end position="222"/>
    </location>
</feature>
<accession>A0A846WXM4</accession>
<comment type="caution">
    <text evidence="3">The sequence shown here is derived from an EMBL/GenBank/DDBJ whole genome shotgun (WGS) entry which is preliminary data.</text>
</comment>
<evidence type="ECO:0000256" key="1">
    <source>
        <dbReference type="SAM" id="MobiDB-lite"/>
    </source>
</evidence>
<reference evidence="3 4" key="1">
    <citation type="submission" date="2020-04" db="EMBL/GenBank/DDBJ databases">
        <title>MicrobeNet Type strains.</title>
        <authorList>
            <person name="Nicholson A.C."/>
        </authorList>
    </citation>
    <scope>NUCLEOTIDE SEQUENCE [LARGE SCALE GENOMIC DNA]</scope>
    <source>
        <strain evidence="3 4">DSM 44113</strain>
    </source>
</reference>
<feature type="compositionally biased region" description="Low complexity" evidence="1">
    <location>
        <begin position="244"/>
        <end position="255"/>
    </location>
</feature>
<feature type="compositionally biased region" description="Basic and acidic residues" evidence="1">
    <location>
        <begin position="79"/>
        <end position="89"/>
    </location>
</feature>
<evidence type="ECO:0000313" key="3">
    <source>
        <dbReference type="EMBL" id="NKY16772.1"/>
    </source>
</evidence>
<keyword evidence="2" id="KW-0472">Membrane</keyword>
<dbReference type="EMBL" id="JAAXOQ010000001">
    <property type="protein sequence ID" value="NKY16772.1"/>
    <property type="molecule type" value="Genomic_DNA"/>
</dbReference>
<evidence type="ECO:0000313" key="4">
    <source>
        <dbReference type="Proteomes" id="UP000582646"/>
    </source>
</evidence>
<keyword evidence="4" id="KW-1185">Reference proteome</keyword>
<gene>
    <name evidence="3" type="ORF">HF999_00040</name>
</gene>
<feature type="compositionally biased region" description="Pro residues" evidence="1">
    <location>
        <begin position="174"/>
        <end position="183"/>
    </location>
</feature>
<feature type="compositionally biased region" description="Pro residues" evidence="1">
    <location>
        <begin position="91"/>
        <end position="107"/>
    </location>
</feature>
<keyword evidence="2" id="KW-1133">Transmembrane helix</keyword>
<dbReference type="PRINTS" id="PR01217">
    <property type="entry name" value="PRICHEXTENSN"/>
</dbReference>
<protein>
    <submittedName>
        <fullName evidence="3">Uncharacterized protein</fullName>
    </submittedName>
</protein>
<keyword evidence="2" id="KW-0812">Transmembrane</keyword>
<evidence type="ECO:0000256" key="2">
    <source>
        <dbReference type="SAM" id="Phobius"/>
    </source>
</evidence>
<dbReference type="Proteomes" id="UP000582646">
    <property type="component" value="Unassembled WGS sequence"/>
</dbReference>
<sequence length="446" mass="46229">MKQVVLPFVLAAAIIEMILAILLFYIALVGIFYAATHREETYDFVARQLPNWLGDQGDRIRDTVDGWFRENPAPSAPPKEGDKDQDKPNEGTPPSPATIPPVPPAYIPPGGGSPGQTPPTPATPTPAAPGVSPKPPEIKPPSTSPSPTTPTTPQPDAPVIVPPPPGQPGIIPAPSTPTIPNTPAPGNTPGQPAPNTPLPGGPRPPIVPIPTEPPDPGKPPTPGRIDPDTGLPVIPQQPRPSTTPRPGTGSAPSASNGGGGQAPKPGKPARPKPKPTMPPPTPGSNGGPGEWRFTNEGTADTATMEAARIFQQLVTLVSYLYSYYVNGVKFDGYFNNIPGLGKTLVDAKNSLGTGYAALAGPNGTLADIDGKPWLEGLFDGIVKQANRQLAALDDLPNGGRSISLVWVTNNAATQAGIKAALATLGSAAERITVLTIDQWTSYLGKR</sequence>
<feature type="compositionally biased region" description="Pro residues" evidence="1">
    <location>
        <begin position="116"/>
        <end position="167"/>
    </location>
</feature>